<organism evidence="3 4">
    <name type="scientific">Streptococcus pneumoniae</name>
    <dbReference type="NCBI Taxonomy" id="1313"/>
    <lineage>
        <taxon>Bacteria</taxon>
        <taxon>Bacillati</taxon>
        <taxon>Bacillota</taxon>
        <taxon>Bacilli</taxon>
        <taxon>Lactobacillales</taxon>
        <taxon>Streptococcaceae</taxon>
        <taxon>Streptococcus</taxon>
    </lineage>
</organism>
<dbReference type="AlphaFoldDB" id="A0A6G2D6L8"/>
<reference evidence="3 4" key="1">
    <citation type="submission" date="2019-11" db="EMBL/GenBank/DDBJ databases">
        <title>Growth characteristics of pneumococcus vary with the chemical composition of the capsule and with environmental conditions.</title>
        <authorList>
            <person name="Tothpal A."/>
            <person name="Desobry K."/>
            <person name="Joshi S."/>
            <person name="Wyllie A.L."/>
            <person name="Weinberger D.M."/>
        </authorList>
    </citation>
    <scope>NUCLEOTIDE SEQUENCE [LARGE SCALE GENOMIC DNA]</scope>
    <source>
        <strain evidence="4">pnumococcus22F</strain>
    </source>
</reference>
<evidence type="ECO:0000256" key="1">
    <source>
        <dbReference type="ARBA" id="ARBA00008005"/>
    </source>
</evidence>
<dbReference type="EMBL" id="WNHJ01000793">
    <property type="protein sequence ID" value="MTV64461.1"/>
    <property type="molecule type" value="Genomic_DNA"/>
</dbReference>
<feature type="non-terminal residue" evidence="3">
    <location>
        <position position="1"/>
    </location>
</feature>
<sequence>VGNNNYAFIDSGYKLQYDRYNDVTRWIPLNGDIAGLAARTDLTNDPWWSFAGLNRGQIKNVIKLAFNPSQTDRDIIYPKGINPVVT</sequence>
<dbReference type="RefSeq" id="WP_196301482.1">
    <property type="nucleotide sequence ID" value="NZ_WNHJ01000793.1"/>
</dbReference>
<dbReference type="Proteomes" id="UP000474228">
    <property type="component" value="Unassembled WGS sequence"/>
</dbReference>
<proteinExistence type="inferred from homology"/>
<dbReference type="InterPro" id="IPR035089">
    <property type="entry name" value="Phage_sheath_subtilisin"/>
</dbReference>
<evidence type="ECO:0000259" key="2">
    <source>
        <dbReference type="Pfam" id="PF04984"/>
    </source>
</evidence>
<dbReference type="Gene3D" id="3.40.50.11780">
    <property type="match status" value="1"/>
</dbReference>
<name>A0A6G2D6L8_STREE</name>
<evidence type="ECO:0000313" key="3">
    <source>
        <dbReference type="EMBL" id="MTV64461.1"/>
    </source>
</evidence>
<feature type="domain" description="Tail sheath protein subtilisin-like" evidence="2">
    <location>
        <begin position="4"/>
        <end position="85"/>
    </location>
</feature>
<accession>A0A6G2D6L8</accession>
<dbReference type="Pfam" id="PF04984">
    <property type="entry name" value="Phage_sheath_1"/>
    <property type="match status" value="1"/>
</dbReference>
<gene>
    <name evidence="3" type="ORF">GM539_14085</name>
</gene>
<feature type="non-terminal residue" evidence="3">
    <location>
        <position position="86"/>
    </location>
</feature>
<comment type="caution">
    <text evidence="3">The sequence shown here is derived from an EMBL/GenBank/DDBJ whole genome shotgun (WGS) entry which is preliminary data.</text>
</comment>
<evidence type="ECO:0000313" key="4">
    <source>
        <dbReference type="Proteomes" id="UP000474228"/>
    </source>
</evidence>
<protein>
    <recommendedName>
        <fullName evidence="2">Tail sheath protein subtilisin-like domain-containing protein</fullName>
    </recommendedName>
</protein>
<comment type="similarity">
    <text evidence="1">Belongs to the myoviridae tail sheath protein family.</text>
</comment>